<dbReference type="HOGENOM" id="CLU_181687_0_0_1"/>
<keyword evidence="2" id="KW-1185">Reference proteome</keyword>
<dbReference type="EMBL" id="JH930480">
    <property type="protein sequence ID" value="EKM49818.1"/>
    <property type="molecule type" value="Genomic_DNA"/>
</dbReference>
<name>K5VFB8_PHACS</name>
<proteinExistence type="predicted"/>
<reference evidence="1 2" key="1">
    <citation type="journal article" date="2012" name="BMC Genomics">
        <title>Comparative genomics of the white-rot fungi, Phanerochaete carnosa and P. chrysosporium, to elucidate the genetic basis of the distinct wood types they colonize.</title>
        <authorList>
            <person name="Suzuki H."/>
            <person name="MacDonald J."/>
            <person name="Syed K."/>
            <person name="Salamov A."/>
            <person name="Hori C."/>
            <person name="Aerts A."/>
            <person name="Henrissat B."/>
            <person name="Wiebenga A."/>
            <person name="vanKuyk P.A."/>
            <person name="Barry K."/>
            <person name="Lindquist E."/>
            <person name="LaButti K."/>
            <person name="Lapidus A."/>
            <person name="Lucas S."/>
            <person name="Coutinho P."/>
            <person name="Gong Y."/>
            <person name="Samejima M."/>
            <person name="Mahadevan R."/>
            <person name="Abou-Zaid M."/>
            <person name="de Vries R.P."/>
            <person name="Igarashi K."/>
            <person name="Yadav J.S."/>
            <person name="Grigoriev I.V."/>
            <person name="Master E.R."/>
        </authorList>
    </citation>
    <scope>NUCLEOTIDE SEQUENCE [LARGE SCALE GENOMIC DNA]</scope>
    <source>
        <strain evidence="1 2">HHB-10118-sp</strain>
    </source>
</reference>
<accession>K5VFB8</accession>
<dbReference type="KEGG" id="pco:PHACADRAFT_61036"/>
<feature type="non-terminal residue" evidence="1">
    <location>
        <position position="1"/>
    </location>
</feature>
<organism evidence="1 2">
    <name type="scientific">Phanerochaete carnosa (strain HHB-10118-sp)</name>
    <name type="common">White-rot fungus</name>
    <name type="synonym">Peniophora carnosa</name>
    <dbReference type="NCBI Taxonomy" id="650164"/>
    <lineage>
        <taxon>Eukaryota</taxon>
        <taxon>Fungi</taxon>
        <taxon>Dikarya</taxon>
        <taxon>Basidiomycota</taxon>
        <taxon>Agaricomycotina</taxon>
        <taxon>Agaricomycetes</taxon>
        <taxon>Polyporales</taxon>
        <taxon>Phanerochaetaceae</taxon>
        <taxon>Phanerochaete</taxon>
    </lineage>
</organism>
<evidence type="ECO:0000313" key="1">
    <source>
        <dbReference type="EMBL" id="EKM49818.1"/>
    </source>
</evidence>
<sequence length="77" mass="9127">VSTEFDEIKFCASQPLTFESIPWPLLCLPEKRTFVGIEWAAVETFFAVAKIALGEQQYRMVLEKTHRRFHPDRWRAR</sequence>
<dbReference type="RefSeq" id="XP_007401870.1">
    <property type="nucleotide sequence ID" value="XM_007401808.1"/>
</dbReference>
<dbReference type="GeneID" id="18920160"/>
<dbReference type="Proteomes" id="UP000008370">
    <property type="component" value="Unassembled WGS sequence"/>
</dbReference>
<dbReference type="AlphaFoldDB" id="K5VFB8"/>
<dbReference type="STRING" id="650164.K5VFB8"/>
<protein>
    <submittedName>
        <fullName evidence="1">Uncharacterized protein</fullName>
    </submittedName>
</protein>
<evidence type="ECO:0000313" key="2">
    <source>
        <dbReference type="Proteomes" id="UP000008370"/>
    </source>
</evidence>
<gene>
    <name evidence="1" type="ORF">PHACADRAFT_61036</name>
</gene>
<dbReference type="OrthoDB" id="3265210at2759"/>
<feature type="non-terminal residue" evidence="1">
    <location>
        <position position="77"/>
    </location>
</feature>
<dbReference type="InParanoid" id="K5VFB8"/>